<dbReference type="Proteomes" id="UP000623542">
    <property type="component" value="Unassembled WGS sequence"/>
</dbReference>
<evidence type="ECO:0000313" key="4">
    <source>
        <dbReference type="Proteomes" id="UP000623542"/>
    </source>
</evidence>
<feature type="compositionally biased region" description="Polar residues" evidence="1">
    <location>
        <begin position="1"/>
        <end position="30"/>
    </location>
</feature>
<evidence type="ECO:0000259" key="2">
    <source>
        <dbReference type="Pfam" id="PF09791"/>
    </source>
</evidence>
<feature type="non-terminal residue" evidence="3">
    <location>
        <position position="1"/>
    </location>
</feature>
<reference evidence="3" key="1">
    <citation type="submission" date="2019-09" db="EMBL/GenBank/DDBJ databases">
        <title>Bird 10,000 Genomes (B10K) Project - Family phase.</title>
        <authorList>
            <person name="Zhang G."/>
        </authorList>
    </citation>
    <scope>NUCLEOTIDE SEQUENCE</scope>
    <source>
        <strain evidence="3">B10K-IZCAS-20218</strain>
        <tissue evidence="3">Blood</tissue>
    </source>
</reference>
<name>A0A851UX00_9PASS</name>
<dbReference type="Pfam" id="PF09791">
    <property type="entry name" value="Oxidored-like"/>
    <property type="match status" value="1"/>
</dbReference>
<feature type="domain" description="Oxidoreductase-like" evidence="2">
    <location>
        <begin position="36"/>
        <end position="63"/>
    </location>
</feature>
<dbReference type="GO" id="GO:0005739">
    <property type="term" value="C:mitochondrion"/>
    <property type="evidence" value="ECO:0007669"/>
    <property type="project" value="TreeGrafter"/>
</dbReference>
<dbReference type="PANTHER" id="PTHR21193:SF3">
    <property type="entry name" value="OXIDOREDUCTASE-LIKE DOMAIN-CONTAINING PROTEIN 1"/>
    <property type="match status" value="1"/>
</dbReference>
<sequence length="102" mass="10882">TTSRSPRGLSDTTAKTPNTAGRDSSPNGDSGDTAAAPPVPPPPALCCGSGCPSCVWVRYVEELLQRHRDGGAQALAAVEKHVEDENIKMILRMEIRLRAKKD</sequence>
<feature type="region of interest" description="Disordered" evidence="1">
    <location>
        <begin position="1"/>
        <end position="42"/>
    </location>
</feature>
<dbReference type="InterPro" id="IPR019180">
    <property type="entry name" value="Oxidoreductase-like_N"/>
</dbReference>
<organism evidence="3 4">
    <name type="scientific">Elachura formosa</name>
    <name type="common">spotted wren-babbler</name>
    <dbReference type="NCBI Taxonomy" id="1463973"/>
    <lineage>
        <taxon>Eukaryota</taxon>
        <taxon>Metazoa</taxon>
        <taxon>Chordata</taxon>
        <taxon>Craniata</taxon>
        <taxon>Vertebrata</taxon>
        <taxon>Euteleostomi</taxon>
        <taxon>Archelosauria</taxon>
        <taxon>Archosauria</taxon>
        <taxon>Dinosauria</taxon>
        <taxon>Saurischia</taxon>
        <taxon>Theropoda</taxon>
        <taxon>Coelurosauria</taxon>
        <taxon>Aves</taxon>
        <taxon>Neognathae</taxon>
        <taxon>Neoaves</taxon>
        <taxon>Telluraves</taxon>
        <taxon>Australaves</taxon>
        <taxon>Passeriformes</taxon>
        <taxon>Elachuridae</taxon>
        <taxon>Elachura</taxon>
    </lineage>
</organism>
<proteinExistence type="predicted"/>
<protein>
    <submittedName>
        <fullName evidence="3">OXLD1 protein</fullName>
    </submittedName>
</protein>
<dbReference type="OrthoDB" id="10064411at2759"/>
<dbReference type="AlphaFoldDB" id="A0A851UX00"/>
<comment type="caution">
    <text evidence="3">The sequence shown here is derived from an EMBL/GenBank/DDBJ whole genome shotgun (WGS) entry which is preliminary data.</text>
</comment>
<dbReference type="EMBL" id="WBNG01001828">
    <property type="protein sequence ID" value="NXD31080.1"/>
    <property type="molecule type" value="Genomic_DNA"/>
</dbReference>
<keyword evidence="4" id="KW-1185">Reference proteome</keyword>
<dbReference type="PANTHER" id="PTHR21193">
    <property type="entry name" value="OXIDOREDUCTASE-LIKE DOMAIN-CONTAINING PROTEIN 1"/>
    <property type="match status" value="1"/>
</dbReference>
<accession>A0A851UX00</accession>
<evidence type="ECO:0000313" key="3">
    <source>
        <dbReference type="EMBL" id="NXD31080.1"/>
    </source>
</evidence>
<evidence type="ECO:0000256" key="1">
    <source>
        <dbReference type="SAM" id="MobiDB-lite"/>
    </source>
</evidence>
<feature type="non-terminal residue" evidence="3">
    <location>
        <position position="102"/>
    </location>
</feature>
<dbReference type="InterPro" id="IPR039251">
    <property type="entry name" value="OXLD1"/>
</dbReference>
<gene>
    <name evidence="3" type="primary">Oxld1</name>
    <name evidence="3" type="ORF">ELAFOR_R15283</name>
</gene>